<sequence length="114" mass="13019">MPLRDRGPARRYIREAVDSRRNVGEYFLPVVLVVLALSAVPSATVKVTATIFMYIALVAALIDGFLLARRVKREVKERFPNEPTKGLSLYAWLRSTQLRRLRTPPATTPRNKKR</sequence>
<dbReference type="Pfam" id="PF11241">
    <property type="entry name" value="DUF3043"/>
    <property type="match status" value="1"/>
</dbReference>
<protein>
    <recommendedName>
        <fullName evidence="3">DUF3043 domain-containing protein</fullName>
    </recommendedName>
</protein>
<keyword evidence="1" id="KW-0812">Transmembrane</keyword>
<evidence type="ECO:0000313" key="2">
    <source>
        <dbReference type="EMBL" id="OIQ73522.1"/>
    </source>
</evidence>
<dbReference type="EMBL" id="MLJW01002839">
    <property type="protein sequence ID" value="OIQ73522.1"/>
    <property type="molecule type" value="Genomic_DNA"/>
</dbReference>
<keyword evidence="1" id="KW-0472">Membrane</keyword>
<organism evidence="2">
    <name type="scientific">mine drainage metagenome</name>
    <dbReference type="NCBI Taxonomy" id="410659"/>
    <lineage>
        <taxon>unclassified sequences</taxon>
        <taxon>metagenomes</taxon>
        <taxon>ecological metagenomes</taxon>
    </lineage>
</organism>
<keyword evidence="1" id="KW-1133">Transmembrane helix</keyword>
<dbReference type="InterPro" id="IPR021403">
    <property type="entry name" value="DUF3043"/>
</dbReference>
<accession>A0A1J5PQU9</accession>
<reference evidence="2" key="1">
    <citation type="submission" date="2016-10" db="EMBL/GenBank/DDBJ databases">
        <title>Sequence of Gallionella enrichment culture.</title>
        <authorList>
            <person name="Poehlein A."/>
            <person name="Muehling M."/>
            <person name="Daniel R."/>
        </authorList>
    </citation>
    <scope>NUCLEOTIDE SEQUENCE</scope>
</reference>
<evidence type="ECO:0008006" key="3">
    <source>
        <dbReference type="Google" id="ProtNLM"/>
    </source>
</evidence>
<proteinExistence type="predicted"/>
<evidence type="ECO:0000256" key="1">
    <source>
        <dbReference type="SAM" id="Phobius"/>
    </source>
</evidence>
<gene>
    <name evidence="2" type="ORF">GALL_448420</name>
</gene>
<name>A0A1J5PQU9_9ZZZZ</name>
<dbReference type="AlphaFoldDB" id="A0A1J5PQU9"/>
<feature type="transmembrane region" description="Helical" evidence="1">
    <location>
        <begin position="26"/>
        <end position="45"/>
    </location>
</feature>
<comment type="caution">
    <text evidence="2">The sequence shown here is derived from an EMBL/GenBank/DDBJ whole genome shotgun (WGS) entry which is preliminary data.</text>
</comment>
<feature type="transmembrane region" description="Helical" evidence="1">
    <location>
        <begin position="51"/>
        <end position="68"/>
    </location>
</feature>